<keyword evidence="3" id="KW-1185">Reference proteome</keyword>
<sequence length="74" mass="7905">MRAHRTKRAFACVAAGFLLAGGTAIGVAGTAAAAAPTTTTASVPTNCSWHSGWYDSYHHWHQGYWDCHSNGNNR</sequence>
<accession>A0ABU3V5W4</accession>
<protein>
    <submittedName>
        <fullName evidence="2">Uncharacterized protein</fullName>
    </submittedName>
</protein>
<keyword evidence="2" id="KW-0614">Plasmid</keyword>
<dbReference type="RefSeq" id="WP_266944607.1">
    <property type="nucleotide sequence ID" value="NZ_JAPEMK010000002.1"/>
</dbReference>
<comment type="caution">
    <text evidence="2">The sequence shown here is derived from an EMBL/GenBank/DDBJ whole genome shotgun (WGS) entry which is preliminary data.</text>
</comment>
<keyword evidence="1" id="KW-0732">Signal</keyword>
<name>A0ABU3V5W4_9ACTN</name>
<evidence type="ECO:0000256" key="1">
    <source>
        <dbReference type="SAM" id="SignalP"/>
    </source>
</evidence>
<feature type="chain" id="PRO_5045056951" evidence="1">
    <location>
        <begin position="34"/>
        <end position="74"/>
    </location>
</feature>
<evidence type="ECO:0000313" key="2">
    <source>
        <dbReference type="EMBL" id="MDU9001562.1"/>
    </source>
</evidence>
<gene>
    <name evidence="2" type="ORF">PU648_57015</name>
</gene>
<reference evidence="2 3" key="1">
    <citation type="submission" date="2023-02" db="EMBL/GenBank/DDBJ databases">
        <authorList>
            <person name="Maleckis M."/>
        </authorList>
    </citation>
    <scope>NUCLEOTIDE SEQUENCE [LARGE SCALE GENOMIC DNA]</scope>
    <source>
        <strain evidence="2 3">P8-A2</strain>
        <plasmid evidence="2">unnamed1</plasmid>
    </source>
</reference>
<proteinExistence type="predicted"/>
<geneLocation type="plasmid" evidence="2">
    <name>unnamed1</name>
</geneLocation>
<organism evidence="2 3">
    <name type="scientific">Streptomyces mirabilis</name>
    <dbReference type="NCBI Taxonomy" id="68239"/>
    <lineage>
        <taxon>Bacteria</taxon>
        <taxon>Bacillati</taxon>
        <taxon>Actinomycetota</taxon>
        <taxon>Actinomycetes</taxon>
        <taxon>Kitasatosporales</taxon>
        <taxon>Streptomycetaceae</taxon>
        <taxon>Streptomyces</taxon>
    </lineage>
</organism>
<feature type="signal peptide" evidence="1">
    <location>
        <begin position="1"/>
        <end position="33"/>
    </location>
</feature>
<dbReference type="Proteomes" id="UP001257627">
    <property type="component" value="Unassembled WGS sequence"/>
</dbReference>
<evidence type="ECO:0000313" key="3">
    <source>
        <dbReference type="Proteomes" id="UP001257627"/>
    </source>
</evidence>
<dbReference type="EMBL" id="JARAKF010000003">
    <property type="protein sequence ID" value="MDU9001562.1"/>
    <property type="molecule type" value="Genomic_DNA"/>
</dbReference>